<dbReference type="EMBL" id="JAODUP010000512">
    <property type="protein sequence ID" value="KAK2148156.1"/>
    <property type="molecule type" value="Genomic_DNA"/>
</dbReference>
<sequence>MGFVKAVKEALLRPFRSTNVQHFHSGSGTGRRHVGVDHGKAADHGKDVEHGKADVQPPAAPSRSAWKRKSKRRTMFLTPVLEEKEEQPAEDKPTGKASKSVAAYVDSASGIGLGVSGSPSPMKKTHILIDLRELTKGINDPDGDQDACDDDGEGGGAGSATFYGHAMPPSQYVKRNSLRMGRSARRKIGIVAMQQSKQGRSSPRLAATKPSHAKTTSAPRRLATDASTMAMLDDIMRSEIKLDVPYLTKENVDTSLPGSTTVSQKANADVDFVPRPLIVPDELGKPATPPSPEKTTAVVVDDGRESCTSQLSKGEENQATYPSQASIQIQRSKSFSGHDPVTQSPMKMFRKHNVTDITVHDVTSAGFPTNGENPVNSTLQTDCRSVNSSAVQNNVENNDSTTLIKPTEHDAVDNEKPKEVRMAEERPGVKKEVKFAPDRSAEQEAKTLPSAEVNSSRVPYSAGLTTKPILARGSSAMKPVQREENAFATVEKAELSTANGDELNTAGRKLGLMRSKSARTHRSVDLAQNMPMKDVLPKTSFFSCHEKSLTEAGYNVKELEKAARLVRIKRSHSRKAKDGGSSHSHSRTSPASGERPKAAYKVHAELKRSKSFMSLTKSTRRKHKSKSSDDGDDCGDSSEIVVNPAPLLRYLQLVVDRPSEYASMRDGAVPITATIGSTHPSFDPIRRTREGVEHQRRTDSLIELNKAFRKCQENFGPPESLVLQALNELGSKRWDSHPISAKLEAFKRAKHLLNKAKKHPLIHNRDNVTQLSATSTPGDGGFDPTRSEVHLTDIEKARGEVEQWLKTLSMAQVIKAKETALRAFGEEEESFSHWWNTNKHCRYIRQAVAAEAT</sequence>
<feature type="region of interest" description="Disordered" evidence="1">
    <location>
        <begin position="194"/>
        <end position="220"/>
    </location>
</feature>
<accession>A0AAD9J7Z6</accession>
<comment type="caution">
    <text evidence="2">The sequence shown here is derived from an EMBL/GenBank/DDBJ whole genome shotgun (WGS) entry which is preliminary data.</text>
</comment>
<feature type="region of interest" description="Disordered" evidence="1">
    <location>
        <begin position="142"/>
        <end position="163"/>
    </location>
</feature>
<feature type="compositionally biased region" description="Basic and acidic residues" evidence="1">
    <location>
        <begin position="435"/>
        <end position="445"/>
    </location>
</feature>
<feature type="region of interest" description="Disordered" evidence="1">
    <location>
        <begin position="567"/>
        <end position="638"/>
    </location>
</feature>
<dbReference type="AlphaFoldDB" id="A0AAD9J7Z6"/>
<evidence type="ECO:0000256" key="1">
    <source>
        <dbReference type="SAM" id="MobiDB-lite"/>
    </source>
</evidence>
<organism evidence="2 3">
    <name type="scientific">Paralvinella palmiformis</name>
    <dbReference type="NCBI Taxonomy" id="53620"/>
    <lineage>
        <taxon>Eukaryota</taxon>
        <taxon>Metazoa</taxon>
        <taxon>Spiralia</taxon>
        <taxon>Lophotrochozoa</taxon>
        <taxon>Annelida</taxon>
        <taxon>Polychaeta</taxon>
        <taxon>Sedentaria</taxon>
        <taxon>Canalipalpata</taxon>
        <taxon>Terebellida</taxon>
        <taxon>Terebelliformia</taxon>
        <taxon>Alvinellidae</taxon>
        <taxon>Paralvinella</taxon>
    </lineage>
</organism>
<gene>
    <name evidence="2" type="ORF">LSH36_512g03055</name>
</gene>
<evidence type="ECO:0000313" key="2">
    <source>
        <dbReference type="EMBL" id="KAK2148156.1"/>
    </source>
</evidence>
<feature type="region of interest" description="Disordered" evidence="1">
    <location>
        <begin position="22"/>
        <end position="70"/>
    </location>
</feature>
<feature type="compositionally biased region" description="Basic and acidic residues" evidence="1">
    <location>
        <begin position="34"/>
        <end position="53"/>
    </location>
</feature>
<feature type="region of interest" description="Disordered" evidence="1">
    <location>
        <begin position="309"/>
        <end position="342"/>
    </location>
</feature>
<dbReference type="Proteomes" id="UP001208570">
    <property type="component" value="Unassembled WGS sequence"/>
</dbReference>
<reference evidence="2" key="1">
    <citation type="journal article" date="2023" name="Mol. Biol. Evol.">
        <title>Third-Generation Sequencing Reveals the Adaptive Role of the Epigenome in Three Deep-Sea Polychaetes.</title>
        <authorList>
            <person name="Perez M."/>
            <person name="Aroh O."/>
            <person name="Sun Y."/>
            <person name="Lan Y."/>
            <person name="Juniper S.K."/>
            <person name="Young C.R."/>
            <person name="Angers B."/>
            <person name="Qian P.Y."/>
        </authorList>
    </citation>
    <scope>NUCLEOTIDE SEQUENCE</scope>
    <source>
        <strain evidence="2">P08H-3</strain>
    </source>
</reference>
<name>A0AAD9J7Z6_9ANNE</name>
<evidence type="ECO:0000313" key="3">
    <source>
        <dbReference type="Proteomes" id="UP001208570"/>
    </source>
</evidence>
<feature type="region of interest" description="Disordered" evidence="1">
    <location>
        <begin position="435"/>
        <end position="454"/>
    </location>
</feature>
<proteinExistence type="predicted"/>
<feature type="compositionally biased region" description="Basic and acidic residues" evidence="1">
    <location>
        <begin position="594"/>
        <end position="608"/>
    </location>
</feature>
<feature type="compositionally biased region" description="Acidic residues" evidence="1">
    <location>
        <begin position="142"/>
        <end position="153"/>
    </location>
</feature>
<protein>
    <submittedName>
        <fullName evidence="2">Uncharacterized protein</fullName>
    </submittedName>
</protein>
<keyword evidence="3" id="KW-1185">Reference proteome</keyword>